<dbReference type="OrthoDB" id="7183442at2"/>
<sequence>MNDGLGELADALGRPRVAGDAADASVPVAGTVIVVRAGDAGPEVLMMERPDRGSFAGAWVFPGGKVEDGDAGATEEGTARNAGVRETWEETGIALDAGSVVTLSRWDPPVGIPTRIRTWFFVAPAPAEVTLRLSDAEAVRAAWVRPADMLARHGRGELTLYPPTWVTLHGLADAPDAAALLAVASAPALFDSVARRDARGPYLLWAGDEEFEAVQDAPASGSRHRLRLDSLPWVYERTSAS</sequence>
<comment type="cofactor">
    <cofactor evidence="1">
        <name>Mn(2+)</name>
        <dbReference type="ChEBI" id="CHEBI:29035"/>
    </cofactor>
</comment>
<keyword evidence="9" id="KW-1185">Reference proteome</keyword>
<dbReference type="InterPro" id="IPR000086">
    <property type="entry name" value="NUDIX_hydrolase_dom"/>
</dbReference>
<evidence type="ECO:0000256" key="6">
    <source>
        <dbReference type="ARBA" id="ARBA00023211"/>
    </source>
</evidence>
<dbReference type="GO" id="GO:0016818">
    <property type="term" value="F:hydrolase activity, acting on acid anhydrides, in phosphorus-containing anhydrides"/>
    <property type="evidence" value="ECO:0007669"/>
    <property type="project" value="InterPro"/>
</dbReference>
<dbReference type="RefSeq" id="WP_039397821.1">
    <property type="nucleotide sequence ID" value="NZ_JTDK01000006.1"/>
</dbReference>
<dbReference type="InterPro" id="IPR015797">
    <property type="entry name" value="NUDIX_hydrolase-like_dom_sf"/>
</dbReference>
<dbReference type="Gene3D" id="3.90.79.10">
    <property type="entry name" value="Nucleoside Triphosphate Pyrophosphohydrolase"/>
    <property type="match status" value="2"/>
</dbReference>
<evidence type="ECO:0000256" key="3">
    <source>
        <dbReference type="ARBA" id="ARBA00022723"/>
    </source>
</evidence>
<evidence type="ECO:0000256" key="1">
    <source>
        <dbReference type="ARBA" id="ARBA00001936"/>
    </source>
</evidence>
<reference evidence="8 9" key="1">
    <citation type="submission" date="2014-11" db="EMBL/GenBank/DDBJ databases">
        <title>Genome sequence of Microbacterium mangrovi MUSC 115(T).</title>
        <authorList>
            <person name="Lee L.-H."/>
        </authorList>
    </citation>
    <scope>NUCLEOTIDE SEQUENCE [LARGE SCALE GENOMIC DNA]</scope>
    <source>
        <strain evidence="8 9">MUSC 115</strain>
    </source>
</reference>
<protein>
    <recommendedName>
        <fullName evidence="7">Nudix hydrolase domain-containing protein</fullName>
    </recommendedName>
</protein>
<dbReference type="EMBL" id="JTDK01000006">
    <property type="protein sequence ID" value="KHK98875.1"/>
    <property type="molecule type" value="Genomic_DNA"/>
</dbReference>
<keyword evidence="6" id="KW-0464">Manganese</keyword>
<dbReference type="AlphaFoldDB" id="A0A0B2A711"/>
<proteinExistence type="predicted"/>
<accession>A0A0B2A711</accession>
<dbReference type="InterPro" id="IPR039121">
    <property type="entry name" value="NUDT19"/>
</dbReference>
<dbReference type="PROSITE" id="PS51462">
    <property type="entry name" value="NUDIX"/>
    <property type="match status" value="1"/>
</dbReference>
<evidence type="ECO:0000256" key="2">
    <source>
        <dbReference type="ARBA" id="ARBA00001946"/>
    </source>
</evidence>
<dbReference type="PANTHER" id="PTHR12318:SF0">
    <property type="entry name" value="ACYL-COENZYME A DIPHOSPHATASE NUDT19"/>
    <property type="match status" value="1"/>
</dbReference>
<dbReference type="Pfam" id="PF00293">
    <property type="entry name" value="NUDIX"/>
    <property type="match status" value="1"/>
</dbReference>
<gene>
    <name evidence="8" type="ORF">LK09_08420</name>
</gene>
<evidence type="ECO:0000256" key="4">
    <source>
        <dbReference type="ARBA" id="ARBA00022801"/>
    </source>
</evidence>
<dbReference type="GO" id="GO:0046872">
    <property type="term" value="F:metal ion binding"/>
    <property type="evidence" value="ECO:0007669"/>
    <property type="project" value="UniProtKB-KW"/>
</dbReference>
<dbReference type="STRING" id="1348253.LK09_08420"/>
<keyword evidence="4" id="KW-0378">Hydrolase</keyword>
<dbReference type="CDD" id="cd18870">
    <property type="entry name" value="NUDIX_AcylCoAdiphos_Nudt19"/>
    <property type="match status" value="1"/>
</dbReference>
<dbReference type="Proteomes" id="UP000031030">
    <property type="component" value="Unassembled WGS sequence"/>
</dbReference>
<organism evidence="8 9">
    <name type="scientific">Microbacterium mangrovi</name>
    <dbReference type="NCBI Taxonomy" id="1348253"/>
    <lineage>
        <taxon>Bacteria</taxon>
        <taxon>Bacillati</taxon>
        <taxon>Actinomycetota</taxon>
        <taxon>Actinomycetes</taxon>
        <taxon>Micrococcales</taxon>
        <taxon>Microbacteriaceae</taxon>
        <taxon>Microbacterium</taxon>
    </lineage>
</organism>
<evidence type="ECO:0000256" key="5">
    <source>
        <dbReference type="ARBA" id="ARBA00022842"/>
    </source>
</evidence>
<evidence type="ECO:0000313" key="8">
    <source>
        <dbReference type="EMBL" id="KHK98875.1"/>
    </source>
</evidence>
<evidence type="ECO:0000259" key="7">
    <source>
        <dbReference type="PROSITE" id="PS51462"/>
    </source>
</evidence>
<evidence type="ECO:0000313" key="9">
    <source>
        <dbReference type="Proteomes" id="UP000031030"/>
    </source>
</evidence>
<comment type="cofactor">
    <cofactor evidence="2">
        <name>Mg(2+)</name>
        <dbReference type="ChEBI" id="CHEBI:18420"/>
    </cofactor>
</comment>
<keyword evidence="5" id="KW-0460">Magnesium</keyword>
<dbReference type="PANTHER" id="PTHR12318">
    <property type="entry name" value="TESTOSTERONE-REGULATED PROTEIN RP2"/>
    <property type="match status" value="1"/>
</dbReference>
<dbReference type="SUPFAM" id="SSF55811">
    <property type="entry name" value="Nudix"/>
    <property type="match status" value="1"/>
</dbReference>
<keyword evidence="3" id="KW-0479">Metal-binding</keyword>
<comment type="caution">
    <text evidence="8">The sequence shown here is derived from an EMBL/GenBank/DDBJ whole genome shotgun (WGS) entry which is preliminary data.</text>
</comment>
<feature type="domain" description="Nudix hydrolase" evidence="7">
    <location>
        <begin position="24"/>
        <end position="172"/>
    </location>
</feature>
<name>A0A0B2A711_9MICO</name>